<dbReference type="EMBL" id="CP002691">
    <property type="protein sequence ID" value="AEE49748.1"/>
    <property type="molecule type" value="Genomic_DNA"/>
</dbReference>
<sequence>MRKWLFWLILPLMVGCQLGAPDQNAPLPILGEFEVVNGDTIYHTIRDFSFINQDSQEVNNQTFAGKAYVVDFFFISCPTICPKVKKQMLRLYERFKDEDKLVLLSHTIDTEHDTIPRLKKFATDLGVGLPQWQFVTGVKDSIYGIANDYFSIAQEDPNAPGGFDHSGRLILVDPQRRVRAFCDGTDPKSVDQFMEDVERLLGEMK</sequence>
<feature type="binding site" evidence="3">
    <location>
        <position position="165"/>
    </location>
    <ligand>
        <name>Cu cation</name>
        <dbReference type="ChEBI" id="CHEBI:23378"/>
    </ligand>
</feature>
<dbReference type="GO" id="GO:0046872">
    <property type="term" value="F:metal ion binding"/>
    <property type="evidence" value="ECO:0007669"/>
    <property type="project" value="UniProtKB-KW"/>
</dbReference>
<dbReference type="PROSITE" id="PS51257">
    <property type="entry name" value="PROKAR_LIPOPROTEIN"/>
    <property type="match status" value="1"/>
</dbReference>
<proteinExistence type="inferred from homology"/>
<protein>
    <submittedName>
        <fullName evidence="7">Electron transport protein SCO1/SenC</fullName>
    </submittedName>
</protein>
<dbReference type="HOGENOM" id="CLU_050131_2_0_10"/>
<dbReference type="PANTHER" id="PTHR12151:SF25">
    <property type="entry name" value="LINALOOL DEHYDRATASE_ISOMERASE DOMAIN-CONTAINING PROTEIN"/>
    <property type="match status" value="1"/>
</dbReference>
<evidence type="ECO:0000256" key="2">
    <source>
        <dbReference type="ARBA" id="ARBA00023008"/>
    </source>
</evidence>
<dbReference type="InterPro" id="IPR036249">
    <property type="entry name" value="Thioredoxin-like_sf"/>
</dbReference>
<keyword evidence="4" id="KW-1015">Disulfide bond</keyword>
<evidence type="ECO:0000256" key="1">
    <source>
        <dbReference type="ARBA" id="ARBA00010996"/>
    </source>
</evidence>
<dbReference type="KEGG" id="hhy:Halhy_1863"/>
<dbReference type="eggNOG" id="COG1999">
    <property type="taxonomic scope" value="Bacteria"/>
</dbReference>
<dbReference type="AlphaFoldDB" id="F4L568"/>
<dbReference type="InterPro" id="IPR003782">
    <property type="entry name" value="SCO1/SenC"/>
</dbReference>
<reference key="2">
    <citation type="submission" date="2011-04" db="EMBL/GenBank/DDBJ databases">
        <title>Complete sequence of chromosome of Haliscomenobacter hydrossis DSM 1100.</title>
        <authorList>
            <consortium name="US DOE Joint Genome Institute (JGI-PGF)"/>
            <person name="Lucas S."/>
            <person name="Han J."/>
            <person name="Lapidus A."/>
            <person name="Bruce D."/>
            <person name="Goodwin L."/>
            <person name="Pitluck S."/>
            <person name="Peters L."/>
            <person name="Kyrpides N."/>
            <person name="Mavromatis K."/>
            <person name="Ivanova N."/>
            <person name="Ovchinnikova G."/>
            <person name="Pagani I."/>
            <person name="Daligault H."/>
            <person name="Detter J.C."/>
            <person name="Han C."/>
            <person name="Land M."/>
            <person name="Hauser L."/>
            <person name="Markowitz V."/>
            <person name="Cheng J.-F."/>
            <person name="Hugenholtz P."/>
            <person name="Woyke T."/>
            <person name="Wu D."/>
            <person name="Verbarg S."/>
            <person name="Frueling A."/>
            <person name="Brambilla E."/>
            <person name="Klenk H.-P."/>
            <person name="Eisen J.A."/>
        </authorList>
    </citation>
    <scope>NUCLEOTIDE SEQUENCE</scope>
    <source>
        <strain>DSM 1100</strain>
    </source>
</reference>
<evidence type="ECO:0000256" key="4">
    <source>
        <dbReference type="PIRSR" id="PIRSR603782-2"/>
    </source>
</evidence>
<evidence type="ECO:0000259" key="6">
    <source>
        <dbReference type="PROSITE" id="PS51352"/>
    </source>
</evidence>
<accession>F4L568</accession>
<evidence type="ECO:0000313" key="8">
    <source>
        <dbReference type="Proteomes" id="UP000008461"/>
    </source>
</evidence>
<dbReference type="PANTHER" id="PTHR12151">
    <property type="entry name" value="ELECTRON TRANSPORT PROTIN SCO1/SENC FAMILY MEMBER"/>
    <property type="match status" value="1"/>
</dbReference>
<reference evidence="7 8" key="1">
    <citation type="journal article" date="2011" name="Stand. Genomic Sci.">
        <title>Complete genome sequence of Haliscomenobacter hydrossis type strain (O).</title>
        <authorList>
            <consortium name="US DOE Joint Genome Institute (JGI-PGF)"/>
            <person name="Daligault H."/>
            <person name="Lapidus A."/>
            <person name="Zeytun A."/>
            <person name="Nolan M."/>
            <person name="Lucas S."/>
            <person name="Del Rio T.G."/>
            <person name="Tice H."/>
            <person name="Cheng J.F."/>
            <person name="Tapia R."/>
            <person name="Han C."/>
            <person name="Goodwin L."/>
            <person name="Pitluck S."/>
            <person name="Liolios K."/>
            <person name="Pagani I."/>
            <person name="Ivanova N."/>
            <person name="Huntemann M."/>
            <person name="Mavromatis K."/>
            <person name="Mikhailova N."/>
            <person name="Pati A."/>
            <person name="Chen A."/>
            <person name="Palaniappan K."/>
            <person name="Land M."/>
            <person name="Hauser L."/>
            <person name="Brambilla E.M."/>
            <person name="Rohde M."/>
            <person name="Verbarg S."/>
            <person name="Goker M."/>
            <person name="Bristow J."/>
            <person name="Eisen J.A."/>
            <person name="Markowitz V."/>
            <person name="Hugenholtz P."/>
            <person name="Kyrpides N.C."/>
            <person name="Klenk H.P."/>
            <person name="Woyke T."/>
        </authorList>
    </citation>
    <scope>NUCLEOTIDE SEQUENCE [LARGE SCALE GENOMIC DNA]</scope>
    <source>
        <strain evidence="8">ATCC 27775 / DSM 1100 / LMG 10767 / O</strain>
    </source>
</reference>
<evidence type="ECO:0000256" key="5">
    <source>
        <dbReference type="SAM" id="SignalP"/>
    </source>
</evidence>
<dbReference type="Pfam" id="PF02630">
    <property type="entry name" value="SCO1-SenC"/>
    <property type="match status" value="1"/>
</dbReference>
<dbReference type="PROSITE" id="PS51352">
    <property type="entry name" value="THIOREDOXIN_2"/>
    <property type="match status" value="1"/>
</dbReference>
<keyword evidence="5" id="KW-0732">Signal</keyword>
<evidence type="ECO:0000313" key="7">
    <source>
        <dbReference type="EMBL" id="AEE49748.1"/>
    </source>
</evidence>
<feature type="binding site" evidence="3">
    <location>
        <position position="77"/>
    </location>
    <ligand>
        <name>Cu cation</name>
        <dbReference type="ChEBI" id="CHEBI:23378"/>
    </ligand>
</feature>
<keyword evidence="3" id="KW-0479">Metal-binding</keyword>
<dbReference type="CDD" id="cd02968">
    <property type="entry name" value="SCO"/>
    <property type="match status" value="1"/>
</dbReference>
<dbReference type="OrthoDB" id="9811998at2"/>
<dbReference type="Gene3D" id="3.40.30.10">
    <property type="entry name" value="Glutaredoxin"/>
    <property type="match status" value="1"/>
</dbReference>
<keyword evidence="2 3" id="KW-0186">Copper</keyword>
<dbReference type="STRING" id="760192.Halhy_1863"/>
<comment type="similarity">
    <text evidence="1">Belongs to the SCO1/2 family.</text>
</comment>
<dbReference type="RefSeq" id="WP_013764301.1">
    <property type="nucleotide sequence ID" value="NC_015510.1"/>
</dbReference>
<feature type="domain" description="Thioredoxin" evidence="6">
    <location>
        <begin position="16"/>
        <end position="202"/>
    </location>
</feature>
<feature type="signal peptide" evidence="5">
    <location>
        <begin position="1"/>
        <end position="19"/>
    </location>
</feature>
<keyword evidence="8" id="KW-1185">Reference proteome</keyword>
<dbReference type="Proteomes" id="UP000008461">
    <property type="component" value="Chromosome"/>
</dbReference>
<feature type="chain" id="PRO_5003310682" evidence="5">
    <location>
        <begin position="20"/>
        <end position="205"/>
    </location>
</feature>
<feature type="binding site" evidence="3">
    <location>
        <position position="81"/>
    </location>
    <ligand>
        <name>Cu cation</name>
        <dbReference type="ChEBI" id="CHEBI:23378"/>
    </ligand>
</feature>
<evidence type="ECO:0000256" key="3">
    <source>
        <dbReference type="PIRSR" id="PIRSR603782-1"/>
    </source>
</evidence>
<name>F4L568_HALH1</name>
<dbReference type="SUPFAM" id="SSF52833">
    <property type="entry name" value="Thioredoxin-like"/>
    <property type="match status" value="1"/>
</dbReference>
<gene>
    <name evidence="7" type="ordered locus">Halhy_1863</name>
</gene>
<organism evidence="7 8">
    <name type="scientific">Haliscomenobacter hydrossis (strain ATCC 27775 / DSM 1100 / LMG 10767 / O)</name>
    <dbReference type="NCBI Taxonomy" id="760192"/>
    <lineage>
        <taxon>Bacteria</taxon>
        <taxon>Pseudomonadati</taxon>
        <taxon>Bacteroidota</taxon>
        <taxon>Saprospiria</taxon>
        <taxon>Saprospirales</taxon>
        <taxon>Haliscomenobacteraceae</taxon>
        <taxon>Haliscomenobacter</taxon>
    </lineage>
</organism>
<dbReference type="InterPro" id="IPR013766">
    <property type="entry name" value="Thioredoxin_domain"/>
</dbReference>
<feature type="disulfide bond" description="Redox-active" evidence="4">
    <location>
        <begin position="77"/>
        <end position="81"/>
    </location>
</feature>